<dbReference type="PANTHER" id="PTHR43727:SF2">
    <property type="entry name" value="GROUP IV DECARBOXYLASE"/>
    <property type="match status" value="1"/>
</dbReference>
<dbReference type="GO" id="GO:0008836">
    <property type="term" value="F:diaminopimelate decarboxylase activity"/>
    <property type="evidence" value="ECO:0007669"/>
    <property type="project" value="UniProtKB-UniRule"/>
</dbReference>
<dbReference type="Gene3D" id="2.40.37.10">
    <property type="entry name" value="Lyase, Ornithine Decarboxylase, Chain A, domain 1"/>
    <property type="match status" value="1"/>
</dbReference>
<feature type="active site" description="Proton donor" evidence="8">
    <location>
        <position position="367"/>
    </location>
</feature>
<comment type="similarity">
    <text evidence="6">Belongs to the Orn/Lys/Arg decarboxylase class-II family. LysA subfamily.</text>
</comment>
<dbReference type="InterPro" id="IPR029066">
    <property type="entry name" value="PLP-binding_barrel"/>
</dbReference>
<comment type="function">
    <text evidence="6">Specifically catalyzes the decarboxylation of meso-diaminopimelate (meso-DAP) to L-lysine.</text>
</comment>
<evidence type="ECO:0000256" key="9">
    <source>
        <dbReference type="RuleBase" id="RU003738"/>
    </source>
</evidence>
<comment type="caution">
    <text evidence="6">Lacks conserved residue(s) required for the propagation of feature annotation.</text>
</comment>
<feature type="binding site" evidence="6">
    <location>
        <position position="396"/>
    </location>
    <ligand>
        <name>substrate</name>
    </ligand>
</feature>
<dbReference type="Pfam" id="PF02784">
    <property type="entry name" value="Orn_Arg_deC_N"/>
    <property type="match status" value="1"/>
</dbReference>
<keyword evidence="4 6" id="KW-0457">Lysine biosynthesis</keyword>
<comment type="cofactor">
    <cofactor evidence="1 6 8 9">
        <name>pyridoxal 5'-phosphate</name>
        <dbReference type="ChEBI" id="CHEBI:597326"/>
    </cofactor>
</comment>
<feature type="binding site" evidence="6">
    <location>
        <position position="396"/>
    </location>
    <ligand>
        <name>pyridoxal 5'-phosphate</name>
        <dbReference type="ChEBI" id="CHEBI:597326"/>
    </ligand>
</feature>
<dbReference type="SUPFAM" id="SSF50621">
    <property type="entry name" value="Alanine racemase C-terminal domain-like"/>
    <property type="match status" value="1"/>
</dbReference>
<dbReference type="GO" id="GO:0009089">
    <property type="term" value="P:lysine biosynthetic process via diaminopimelate"/>
    <property type="evidence" value="ECO:0007669"/>
    <property type="project" value="UniProtKB-UniRule"/>
</dbReference>
<feature type="modified residue" description="N6-(pyridoxal phosphate)lysine" evidence="6 8">
    <location>
        <position position="92"/>
    </location>
</feature>
<dbReference type="SUPFAM" id="SSF51419">
    <property type="entry name" value="PLP-binding barrel"/>
    <property type="match status" value="1"/>
</dbReference>
<sequence length="460" mass="49846">MSIISPTAEPTIEQPSPEGTRLGELWSIFPEESGCDVDGSLTVGGVSVNELAEQYGTPLHIIDEAGLRRQARRFVDGLRERWPNSDVLFASKSLPIVGMYRLAQEEGLSIDVAGGGELKLALAAGVDPERLHFHGNAKTDAELQDALDAGIGVIIVDNEHELDRLERLLTRPQRLLLRVIPGVDAVTHASQATGGDDSKFGLPMDQALRAIERMRAHPLMDFEGVHLHIGSQILGTEQFAEAVEKLSTAGHFNTYDVGGGLGVKYTYSEQAPSVDEYLDAIVEAAKKHLPADAKLMIEPGRSLVARSGVTLYRVVTVKHTGRVFVAVDGGMADQLDIALTQQRYEAVLANRLTEPWTETVQLVGRQCESGDLLVDGAPLPAAKPGDLVAMPVTGAYAYTMANNYNGALRPAIVFVADGEARLVARRESYDDLLTLHEPAFAAELTHSFRPIHNPKLKDTQ</sequence>
<feature type="binding site" evidence="6">
    <location>
        <position position="260"/>
    </location>
    <ligand>
        <name>pyridoxal 5'-phosphate</name>
        <dbReference type="ChEBI" id="CHEBI:597326"/>
    </ligand>
</feature>
<evidence type="ECO:0000313" key="11">
    <source>
        <dbReference type="EMBL" id="QIK63741.1"/>
    </source>
</evidence>
<dbReference type="PANTHER" id="PTHR43727">
    <property type="entry name" value="DIAMINOPIMELATE DECARBOXYLASE"/>
    <property type="match status" value="1"/>
</dbReference>
<feature type="binding site" evidence="6">
    <location>
        <position position="368"/>
    </location>
    <ligand>
        <name>substrate</name>
    </ligand>
</feature>
<feature type="binding site" evidence="6">
    <location>
        <begin position="298"/>
        <end position="301"/>
    </location>
    <ligand>
        <name>pyridoxal 5'-phosphate</name>
        <dbReference type="ChEBI" id="CHEBI:597326"/>
    </ligand>
</feature>
<gene>
    <name evidence="6 11" type="primary">lysA</name>
    <name evidence="11" type="ORF">G7068_11485</name>
</gene>
<dbReference type="Proteomes" id="UP000502677">
    <property type="component" value="Chromosome"/>
</dbReference>
<protein>
    <recommendedName>
        <fullName evidence="6 7">Diaminopimelate decarboxylase</fullName>
        <shortName evidence="6">DAP decarboxylase</shortName>
        <shortName evidence="6">DAPDC</shortName>
        <ecNumber evidence="6 7">4.1.1.20</ecNumber>
    </recommendedName>
</protein>
<dbReference type="GO" id="GO:0030170">
    <property type="term" value="F:pyridoxal phosphate binding"/>
    <property type="evidence" value="ECO:0007669"/>
    <property type="project" value="UniProtKB-UniRule"/>
</dbReference>
<proteinExistence type="inferred from homology"/>
<dbReference type="PRINTS" id="PR01181">
    <property type="entry name" value="DAPDCRBXLASE"/>
</dbReference>
<comment type="pathway">
    <text evidence="6 9">Amino-acid biosynthesis; L-lysine biosynthesis via DAP pathway; L-lysine from DL-2,6-diaminopimelate: step 1/1.</text>
</comment>
<dbReference type="KEGG" id="lvi:G7068_11485"/>
<dbReference type="CDD" id="cd06828">
    <property type="entry name" value="PLPDE_III_DapDC"/>
    <property type="match status" value="1"/>
</dbReference>
<evidence type="ECO:0000256" key="6">
    <source>
        <dbReference type="HAMAP-Rule" id="MF_02120"/>
    </source>
</evidence>
<evidence type="ECO:0000256" key="8">
    <source>
        <dbReference type="PIRSR" id="PIRSR600183-50"/>
    </source>
</evidence>
<name>A0A6G7XH99_9MICO</name>
<dbReference type="Gene3D" id="3.20.20.10">
    <property type="entry name" value="Alanine racemase"/>
    <property type="match status" value="1"/>
</dbReference>
<dbReference type="FunFam" id="3.20.20.10:FF:000003">
    <property type="entry name" value="Diaminopimelate decarboxylase"/>
    <property type="match status" value="1"/>
</dbReference>
<dbReference type="InterPro" id="IPR000183">
    <property type="entry name" value="Orn/DAP/Arg_de-COase"/>
</dbReference>
<dbReference type="RefSeq" id="WP_166292083.1">
    <property type="nucleotide sequence ID" value="NZ_CP049863.1"/>
</dbReference>
<evidence type="ECO:0000256" key="5">
    <source>
        <dbReference type="ARBA" id="ARBA00023239"/>
    </source>
</evidence>
<keyword evidence="2 6" id="KW-0210">Decarboxylase</keyword>
<dbReference type="HAMAP" id="MF_02120">
    <property type="entry name" value="LysA"/>
    <property type="match status" value="1"/>
</dbReference>
<evidence type="ECO:0000256" key="3">
    <source>
        <dbReference type="ARBA" id="ARBA00022898"/>
    </source>
</evidence>
<dbReference type="EMBL" id="CP049863">
    <property type="protein sequence ID" value="QIK63741.1"/>
    <property type="molecule type" value="Genomic_DNA"/>
</dbReference>
<keyword evidence="12" id="KW-1185">Reference proteome</keyword>
<evidence type="ECO:0000256" key="7">
    <source>
        <dbReference type="NCBIfam" id="TIGR01048"/>
    </source>
</evidence>
<feature type="domain" description="Orn/DAP/Arg decarboxylase 2 N-terminal" evidence="10">
    <location>
        <begin position="78"/>
        <end position="305"/>
    </location>
</feature>
<keyword evidence="5 6" id="KW-0456">Lyase</keyword>
<dbReference type="EC" id="4.1.1.20" evidence="6 7"/>
<reference evidence="11 12" key="1">
    <citation type="submission" date="2020-03" db="EMBL/GenBank/DDBJ databases">
        <title>Leucobacter sp. nov., isolated from beetles.</title>
        <authorList>
            <person name="Hyun D.-W."/>
            <person name="Bae J.-W."/>
        </authorList>
    </citation>
    <scope>NUCLEOTIDE SEQUENCE [LARGE SCALE GENOMIC DNA]</scope>
    <source>
        <strain evidence="11 12">HDW9C</strain>
    </source>
</reference>
<evidence type="ECO:0000259" key="10">
    <source>
        <dbReference type="Pfam" id="PF02784"/>
    </source>
</evidence>
<keyword evidence="6" id="KW-0028">Amino-acid biosynthesis</keyword>
<organism evidence="11 12">
    <name type="scientific">Leucobacter viscericola</name>
    <dbReference type="NCBI Taxonomy" id="2714935"/>
    <lineage>
        <taxon>Bacteria</taxon>
        <taxon>Bacillati</taxon>
        <taxon>Actinomycetota</taxon>
        <taxon>Actinomycetes</taxon>
        <taxon>Micrococcales</taxon>
        <taxon>Microbacteriaceae</taxon>
        <taxon>Leucobacter</taxon>
    </lineage>
</organism>
<accession>A0A6G7XH99</accession>
<dbReference type="InterPro" id="IPR002986">
    <property type="entry name" value="DAP_deCOOHase_LysA"/>
</dbReference>
<dbReference type="AlphaFoldDB" id="A0A6G7XH99"/>
<dbReference type="InterPro" id="IPR022644">
    <property type="entry name" value="De-COase2_N"/>
</dbReference>
<dbReference type="UniPathway" id="UPA00034">
    <property type="reaction ID" value="UER00027"/>
</dbReference>
<dbReference type="InterPro" id="IPR009006">
    <property type="entry name" value="Ala_racemase/Decarboxylase_C"/>
</dbReference>
<evidence type="ECO:0000256" key="2">
    <source>
        <dbReference type="ARBA" id="ARBA00022793"/>
    </source>
</evidence>
<evidence type="ECO:0000256" key="4">
    <source>
        <dbReference type="ARBA" id="ARBA00023154"/>
    </source>
</evidence>
<dbReference type="PRINTS" id="PR01179">
    <property type="entry name" value="ODADCRBXLASE"/>
</dbReference>
<dbReference type="NCBIfam" id="TIGR01048">
    <property type="entry name" value="lysA"/>
    <property type="match status" value="1"/>
</dbReference>
<feature type="binding site" evidence="6">
    <location>
        <position position="301"/>
    </location>
    <ligand>
        <name>substrate</name>
    </ligand>
</feature>
<keyword evidence="3 6" id="KW-0663">Pyridoxal phosphate</keyword>
<evidence type="ECO:0000256" key="1">
    <source>
        <dbReference type="ARBA" id="ARBA00001933"/>
    </source>
</evidence>
<evidence type="ECO:0000313" key="12">
    <source>
        <dbReference type="Proteomes" id="UP000502677"/>
    </source>
</evidence>
<comment type="subunit">
    <text evidence="6">Homodimer.</text>
</comment>
<comment type="catalytic activity">
    <reaction evidence="6 9">
        <text>meso-2,6-diaminopimelate + H(+) = L-lysine + CO2</text>
        <dbReference type="Rhea" id="RHEA:15101"/>
        <dbReference type="ChEBI" id="CHEBI:15378"/>
        <dbReference type="ChEBI" id="CHEBI:16526"/>
        <dbReference type="ChEBI" id="CHEBI:32551"/>
        <dbReference type="ChEBI" id="CHEBI:57791"/>
        <dbReference type="EC" id="4.1.1.20"/>
    </reaction>
</comment>